<dbReference type="SUPFAM" id="SSF103084">
    <property type="entry name" value="Holliday junction resolvase RusA"/>
    <property type="match status" value="1"/>
</dbReference>
<dbReference type="EMBL" id="JAAIIG010000003">
    <property type="protein sequence ID" value="NMM98105.1"/>
    <property type="molecule type" value="Genomic_DNA"/>
</dbReference>
<gene>
    <name evidence="1" type="ORF">G1C97_1054</name>
</gene>
<organism evidence="1 2">
    <name type="scientific">Bifidobacterium olomucense</name>
    <dbReference type="NCBI Taxonomy" id="2675324"/>
    <lineage>
        <taxon>Bacteria</taxon>
        <taxon>Bacillati</taxon>
        <taxon>Actinomycetota</taxon>
        <taxon>Actinomycetes</taxon>
        <taxon>Bifidobacteriales</taxon>
        <taxon>Bifidobacteriaceae</taxon>
        <taxon>Bifidobacterium</taxon>
    </lineage>
</organism>
<dbReference type="GO" id="GO:0006310">
    <property type="term" value="P:DNA recombination"/>
    <property type="evidence" value="ECO:0007669"/>
    <property type="project" value="InterPro"/>
</dbReference>
<comment type="caution">
    <text evidence="1">The sequence shown here is derived from an EMBL/GenBank/DDBJ whole genome shotgun (WGS) entry which is preliminary data.</text>
</comment>
<dbReference type="RefSeq" id="WP_169240854.1">
    <property type="nucleotide sequence ID" value="NZ_JAAIIG010000003.1"/>
</dbReference>
<name>A0A7Y0EX96_9BIFI</name>
<sequence>MRLTIEIPNESWFSSNSRGHWAVKKRCTDAVFARAYWIGQQQRTLRKLSKPVFAKCHVTVYVAYPPHAGGRKDPGNSEPMVKAAIDALTKAGYWVDDDSTHVIGPDYRLADHRSRPGWHELVFDLEEI</sequence>
<accession>A0A7Y0EX96</accession>
<dbReference type="Proteomes" id="UP000543419">
    <property type="component" value="Unassembled WGS sequence"/>
</dbReference>
<dbReference type="GO" id="GO:0000287">
    <property type="term" value="F:magnesium ion binding"/>
    <property type="evidence" value="ECO:0007669"/>
    <property type="project" value="InterPro"/>
</dbReference>
<reference evidence="1 2" key="1">
    <citation type="submission" date="2020-02" db="EMBL/GenBank/DDBJ databases">
        <title>Characterization of phylogenetic diversity of novel bifidobacterial species isolated in Czech ZOOs.</title>
        <authorList>
            <person name="Lugli G.A."/>
            <person name="Vera N.B."/>
            <person name="Ventura M."/>
        </authorList>
    </citation>
    <scope>NUCLEOTIDE SEQUENCE [LARGE SCALE GENOMIC DNA]</scope>
    <source>
        <strain evidence="1 2">DSM 109959</strain>
    </source>
</reference>
<evidence type="ECO:0000313" key="2">
    <source>
        <dbReference type="Proteomes" id="UP000543419"/>
    </source>
</evidence>
<evidence type="ECO:0000313" key="1">
    <source>
        <dbReference type="EMBL" id="NMM98105.1"/>
    </source>
</evidence>
<dbReference type="AlphaFoldDB" id="A0A7Y0EX96"/>
<proteinExistence type="predicted"/>
<keyword evidence="2" id="KW-1185">Reference proteome</keyword>
<dbReference type="GO" id="GO:0006281">
    <property type="term" value="P:DNA repair"/>
    <property type="evidence" value="ECO:0007669"/>
    <property type="project" value="InterPro"/>
</dbReference>
<protein>
    <submittedName>
        <fullName evidence="1">Phage protein</fullName>
    </submittedName>
</protein>
<dbReference type="InterPro" id="IPR036614">
    <property type="entry name" value="RusA-like_sf"/>
</dbReference>
<dbReference type="Gene3D" id="3.30.1330.70">
    <property type="entry name" value="Holliday junction resolvase RusA"/>
    <property type="match status" value="1"/>
</dbReference>